<accession>A0A7K3WV68</accession>
<organism evidence="3 4">
    <name type="scientific">Cryomorpha ignava</name>
    <dbReference type="NCBI Taxonomy" id="101383"/>
    <lineage>
        <taxon>Bacteria</taxon>
        <taxon>Pseudomonadati</taxon>
        <taxon>Bacteroidota</taxon>
        <taxon>Flavobacteriia</taxon>
        <taxon>Flavobacteriales</taxon>
        <taxon>Cryomorphaceae</taxon>
        <taxon>Cryomorpha</taxon>
    </lineage>
</organism>
<evidence type="ECO:0000313" key="4">
    <source>
        <dbReference type="Proteomes" id="UP000486602"/>
    </source>
</evidence>
<dbReference type="AlphaFoldDB" id="A0A7K3WV68"/>
<dbReference type="EMBL" id="JAAGVY010000036">
    <property type="protein sequence ID" value="NEN24941.1"/>
    <property type="molecule type" value="Genomic_DNA"/>
</dbReference>
<feature type="domain" description="DUF4296" evidence="2">
    <location>
        <begin position="26"/>
        <end position="111"/>
    </location>
</feature>
<dbReference type="InterPro" id="IPR025381">
    <property type="entry name" value="DUF4296"/>
</dbReference>
<evidence type="ECO:0000256" key="1">
    <source>
        <dbReference type="SAM" id="MobiDB-lite"/>
    </source>
</evidence>
<evidence type="ECO:0000259" key="2">
    <source>
        <dbReference type="Pfam" id="PF14129"/>
    </source>
</evidence>
<name>A0A7K3WV68_9FLAO</name>
<dbReference type="RefSeq" id="WP_163286331.1">
    <property type="nucleotide sequence ID" value="NZ_JAAGVY010000036.1"/>
</dbReference>
<evidence type="ECO:0000313" key="3">
    <source>
        <dbReference type="EMBL" id="NEN24941.1"/>
    </source>
</evidence>
<protein>
    <submittedName>
        <fullName evidence="3">DUF4296 domain-containing protein</fullName>
    </submittedName>
</protein>
<sequence>MIKNIFFLFFAVLLVSCGGDKEVEIPEGLIDSNTFTAIMIDVQLTEGMNTQKNYVRNNSSNDQAGADPYTPIFKKHGVNAEEFRRTYDFYSRNPRKMEMIYEQVLDSLNKLDVEIKQKYTQDERAKNDSTRAANQKRSDSIRGIPRPGRN</sequence>
<gene>
    <name evidence="3" type="ORF">G3O08_15680</name>
</gene>
<dbReference type="Pfam" id="PF14129">
    <property type="entry name" value="DUF4296"/>
    <property type="match status" value="1"/>
</dbReference>
<dbReference type="PROSITE" id="PS51257">
    <property type="entry name" value="PROKAR_LIPOPROTEIN"/>
    <property type="match status" value="1"/>
</dbReference>
<reference evidence="3 4" key="1">
    <citation type="submission" date="2020-02" db="EMBL/GenBank/DDBJ databases">
        <title>Out from the shadows clarifying the taxonomy of the family Cryomorphaceae and related taxa by utilizing the GTDB taxonomic framework.</title>
        <authorList>
            <person name="Bowman J.P."/>
        </authorList>
    </citation>
    <scope>NUCLEOTIDE SEQUENCE [LARGE SCALE GENOMIC DNA]</scope>
    <source>
        <strain evidence="3 4">QSSC 1-22</strain>
    </source>
</reference>
<proteinExistence type="predicted"/>
<keyword evidence="4" id="KW-1185">Reference proteome</keyword>
<comment type="caution">
    <text evidence="3">The sequence shown here is derived from an EMBL/GenBank/DDBJ whole genome shotgun (WGS) entry which is preliminary data.</text>
</comment>
<feature type="region of interest" description="Disordered" evidence="1">
    <location>
        <begin position="121"/>
        <end position="150"/>
    </location>
</feature>
<dbReference type="Proteomes" id="UP000486602">
    <property type="component" value="Unassembled WGS sequence"/>
</dbReference>